<feature type="signal peptide" evidence="1">
    <location>
        <begin position="1"/>
        <end position="22"/>
    </location>
</feature>
<accession>A0ABP3UG37</accession>
<dbReference type="RefSeq" id="WP_343913911.1">
    <property type="nucleotide sequence ID" value="NZ_BAAAGE010000004.1"/>
</dbReference>
<gene>
    <name evidence="2" type="ORF">GCM10009430_38750</name>
</gene>
<feature type="chain" id="PRO_5045517646" description="Auto-transporter adhesin head GIN domain-containing protein" evidence="1">
    <location>
        <begin position="23"/>
        <end position="138"/>
    </location>
</feature>
<proteinExistence type="predicted"/>
<keyword evidence="3" id="KW-1185">Reference proteome</keyword>
<comment type="caution">
    <text evidence="2">The sequence shown here is derived from an EMBL/GenBank/DDBJ whole genome shotgun (WGS) entry which is preliminary data.</text>
</comment>
<evidence type="ECO:0000313" key="3">
    <source>
        <dbReference type="Proteomes" id="UP001501758"/>
    </source>
</evidence>
<sequence length="138" mass="15362">MNKPFKLIAIALSLLLATSQMSCDEDVCDDVACTLVLIRISVTITDENQDPVELDSFEVINLDTNENITVSLLPEELEESIRQGRYPLVEDGSIGVNLQQEIQFRGFIDNQEVIRSNYVISSDCCHINLVSGDVDLTL</sequence>
<evidence type="ECO:0000256" key="1">
    <source>
        <dbReference type="SAM" id="SignalP"/>
    </source>
</evidence>
<reference evidence="3" key="1">
    <citation type="journal article" date="2019" name="Int. J. Syst. Evol. Microbiol.">
        <title>The Global Catalogue of Microorganisms (GCM) 10K type strain sequencing project: providing services to taxonomists for standard genome sequencing and annotation.</title>
        <authorList>
            <consortium name="The Broad Institute Genomics Platform"/>
            <consortium name="The Broad Institute Genome Sequencing Center for Infectious Disease"/>
            <person name="Wu L."/>
            <person name="Ma J."/>
        </authorList>
    </citation>
    <scope>NUCLEOTIDE SEQUENCE [LARGE SCALE GENOMIC DNA]</scope>
    <source>
        <strain evidence="3">JCM 15974</strain>
    </source>
</reference>
<name>A0ABP3UG37_9FLAO</name>
<protein>
    <recommendedName>
        <fullName evidence="4">Auto-transporter adhesin head GIN domain-containing protein</fullName>
    </recommendedName>
</protein>
<dbReference type="Proteomes" id="UP001501758">
    <property type="component" value="Unassembled WGS sequence"/>
</dbReference>
<keyword evidence="1" id="KW-0732">Signal</keyword>
<dbReference type="EMBL" id="BAAAGE010000004">
    <property type="protein sequence ID" value="GAA0729040.1"/>
    <property type="molecule type" value="Genomic_DNA"/>
</dbReference>
<organism evidence="2 3">
    <name type="scientific">Aquimarina litoralis</name>
    <dbReference type="NCBI Taxonomy" id="584605"/>
    <lineage>
        <taxon>Bacteria</taxon>
        <taxon>Pseudomonadati</taxon>
        <taxon>Bacteroidota</taxon>
        <taxon>Flavobacteriia</taxon>
        <taxon>Flavobacteriales</taxon>
        <taxon>Flavobacteriaceae</taxon>
        <taxon>Aquimarina</taxon>
    </lineage>
</organism>
<evidence type="ECO:0000313" key="2">
    <source>
        <dbReference type="EMBL" id="GAA0729040.1"/>
    </source>
</evidence>
<evidence type="ECO:0008006" key="4">
    <source>
        <dbReference type="Google" id="ProtNLM"/>
    </source>
</evidence>